<gene>
    <name evidence="2" type="ORF">PSM36_3009</name>
</gene>
<dbReference type="Gene3D" id="1.25.40.390">
    <property type="match status" value="1"/>
</dbReference>
<dbReference type="RefSeq" id="WP_076932301.1">
    <property type="nucleotide sequence ID" value="NZ_LT605205.1"/>
</dbReference>
<proteinExistence type="predicted"/>
<feature type="region of interest" description="Disordered" evidence="1">
    <location>
        <begin position="494"/>
        <end position="545"/>
    </location>
</feature>
<dbReference type="AlphaFoldDB" id="A0A1R3T921"/>
<keyword evidence="3" id="KW-1185">Reference proteome</keyword>
<organism evidence="2 3">
    <name type="scientific">Proteiniphilum saccharofermentans</name>
    <dbReference type="NCBI Taxonomy" id="1642647"/>
    <lineage>
        <taxon>Bacteria</taxon>
        <taxon>Pseudomonadati</taxon>
        <taxon>Bacteroidota</taxon>
        <taxon>Bacteroidia</taxon>
        <taxon>Bacteroidales</taxon>
        <taxon>Dysgonomonadaceae</taxon>
        <taxon>Proteiniphilum</taxon>
    </lineage>
</organism>
<name>A0A1R3T921_9BACT</name>
<dbReference type="Pfam" id="PF12771">
    <property type="entry name" value="SusD-like_2"/>
    <property type="match status" value="1"/>
</dbReference>
<dbReference type="EMBL" id="LT605205">
    <property type="protein sequence ID" value="SCD21798.1"/>
    <property type="molecule type" value="Genomic_DNA"/>
</dbReference>
<dbReference type="InterPro" id="IPR011990">
    <property type="entry name" value="TPR-like_helical_dom_sf"/>
</dbReference>
<evidence type="ECO:0000313" key="2">
    <source>
        <dbReference type="EMBL" id="SCD21798.1"/>
    </source>
</evidence>
<evidence type="ECO:0000256" key="1">
    <source>
        <dbReference type="SAM" id="MobiDB-lite"/>
    </source>
</evidence>
<dbReference type="InterPro" id="IPR041662">
    <property type="entry name" value="SusD-like_2"/>
</dbReference>
<reference evidence="3" key="1">
    <citation type="submission" date="2016-08" db="EMBL/GenBank/DDBJ databases">
        <authorList>
            <person name="Wibberg D."/>
        </authorList>
    </citation>
    <scope>NUCLEOTIDE SEQUENCE [LARGE SCALE GENOMIC DNA]</scope>
</reference>
<accession>A0A1R3T921</accession>
<dbReference type="Proteomes" id="UP000187464">
    <property type="component" value="Chromosome I"/>
</dbReference>
<dbReference type="STRING" id="1642647.PSM36_3009"/>
<feature type="compositionally biased region" description="Polar residues" evidence="1">
    <location>
        <begin position="531"/>
        <end position="545"/>
    </location>
</feature>
<dbReference type="SUPFAM" id="SSF48452">
    <property type="entry name" value="TPR-like"/>
    <property type="match status" value="1"/>
</dbReference>
<evidence type="ECO:0000313" key="3">
    <source>
        <dbReference type="Proteomes" id="UP000187464"/>
    </source>
</evidence>
<protein>
    <submittedName>
        <fullName evidence="2">SusD-like</fullName>
    </submittedName>
</protein>
<dbReference type="KEGG" id="psac:PSM36_3009"/>
<sequence length="558" mass="62503">MKNIVKLFLALSIVIYLGGCTKDYLDINKSPNSPTTPELNQLLSGSQYFMVQALSQGNFIGYGLSSYVHYLNPREDSNYGMGPTANNPFNSWNYFYTYVLNDYEAIIEYAEPDENLIYAGIAKTLKAYAFSVMVDVWGDIPFSEFNVPGLTAPAPDSSKDIYNALIALLEEGRGDLQNTSAANALKPGKDDFFYGGDVAKWVRLNNTIKLRLLLHSRKAKSDITDWQGKFNALISENAFIGKNEDFQFWYSNNTSPRDERHPAFSSYTGQHTHFVSPFFYETMMGQTYNTTDNPFAGIKDPRVPYYFYNQMKDSDVPTNNYEYRNGNFLSIFFATMGPNAGADNRNQMTKYGVYPIGGKYDDGNGGSVTLANATGIAPHKMITYAALKFMLTELVLAGETTGDARTLLSEGISEAIDHIHSVVDENEKANNSAPKISAEDRAEYIDAILAKYDAANAEGKMRIVMTQKWIHNFMNPIDAYTDYRRTGYPVLFNPNNTQEPGYGVNPSGDTEKSDARVELSTPASYPRSLYYPTNSETELNPNMPQKNDVSVPLVFWDK</sequence>